<keyword evidence="1" id="KW-0732">Signal</keyword>
<feature type="chain" id="PRO_5006712408" evidence="1">
    <location>
        <begin position="24"/>
        <end position="228"/>
    </location>
</feature>
<evidence type="ECO:0000313" key="2">
    <source>
        <dbReference type="EMBL" id="CRK82095.1"/>
    </source>
</evidence>
<feature type="signal peptide" evidence="1">
    <location>
        <begin position="1"/>
        <end position="23"/>
    </location>
</feature>
<accession>A0A0U1NVT1</accession>
<dbReference type="AlphaFoldDB" id="A0A0U1NVT1"/>
<gene>
    <name evidence="2" type="ORF">BN000_02016</name>
</gene>
<evidence type="ECO:0000256" key="1">
    <source>
        <dbReference type="SAM" id="SignalP"/>
    </source>
</evidence>
<keyword evidence="3" id="KW-1185">Reference proteome</keyword>
<reference evidence="3" key="1">
    <citation type="submission" date="2015-05" db="EMBL/GenBank/DDBJ databases">
        <authorList>
            <person name="Urmite Genomes"/>
        </authorList>
    </citation>
    <scope>NUCLEOTIDE SEQUENCE [LARGE SCALE GENOMIC DNA]</scope>
    <source>
        <strain evidence="3">LF1</strain>
    </source>
</reference>
<evidence type="ECO:0000313" key="3">
    <source>
        <dbReference type="Proteomes" id="UP000199087"/>
    </source>
</evidence>
<name>A0A0U1NVT1_9BACI</name>
<protein>
    <submittedName>
        <fullName evidence="2">Uncharacterized protein</fullName>
    </submittedName>
</protein>
<dbReference type="Proteomes" id="UP000199087">
    <property type="component" value="Unassembled WGS sequence"/>
</dbReference>
<sequence precursor="true">MKKLLALVFSFCLMFLPFISVEAASNPTSKDLQAKFKVLQTKYNIEQVDIQTIPKDKILHFNSMEEFQNFVEDLKSHPKDFSKEISVSTEKSPNLGIPFSINQNTVTPMVTANYYDSDAISWWAPFSGWGMTGLACWHNVAFDYQWYWYYGHPRFQDSSVANIDSYLTGLNVAWWQQTSKSYNLTTTYYTNDTARFRIYGNYVLGVDISGFTLGAKISDSWTCSLRIY</sequence>
<dbReference type="RefSeq" id="WP_090633825.1">
    <property type="nucleotide sequence ID" value="NZ_CVRB01000002.1"/>
</dbReference>
<dbReference type="OrthoDB" id="9806486at2"/>
<proteinExistence type="predicted"/>
<dbReference type="EMBL" id="CVRB01000002">
    <property type="protein sequence ID" value="CRK82095.1"/>
    <property type="molecule type" value="Genomic_DNA"/>
</dbReference>
<organism evidence="2 3">
    <name type="scientific">Neobacillus massiliamazoniensis</name>
    <dbReference type="NCBI Taxonomy" id="1499688"/>
    <lineage>
        <taxon>Bacteria</taxon>
        <taxon>Bacillati</taxon>
        <taxon>Bacillota</taxon>
        <taxon>Bacilli</taxon>
        <taxon>Bacillales</taxon>
        <taxon>Bacillaceae</taxon>
        <taxon>Neobacillus</taxon>
    </lineage>
</organism>